<gene>
    <name evidence="1" type="ORF">COO91_05327</name>
</gene>
<proteinExistence type="predicted"/>
<dbReference type="Proteomes" id="UP000232003">
    <property type="component" value="Chromosome"/>
</dbReference>
<dbReference type="AlphaFoldDB" id="A0A2K8SX51"/>
<dbReference type="EMBL" id="CP024785">
    <property type="protein sequence ID" value="AUB39335.1"/>
    <property type="molecule type" value="Genomic_DNA"/>
</dbReference>
<dbReference type="KEGG" id="nfl:COO91_05327"/>
<reference evidence="1 2" key="1">
    <citation type="submission" date="2017-11" db="EMBL/GenBank/DDBJ databases">
        <title>Complete genome of a free-living desiccation-tolerant cyanobacterium and its photosynthetic adaptation to extreme terrestrial habitat.</title>
        <authorList>
            <person name="Shang J."/>
        </authorList>
    </citation>
    <scope>NUCLEOTIDE SEQUENCE [LARGE SCALE GENOMIC DNA]</scope>
    <source>
        <strain evidence="1 2">CCNUN1</strain>
    </source>
</reference>
<accession>A0A2K8SX51</accession>
<name>A0A2K8SX51_9NOSO</name>
<sequence>MLFGHSTFFRELQKINYPILGITTTFPAPAPCPLPPAPLP</sequence>
<evidence type="ECO:0000313" key="2">
    <source>
        <dbReference type="Proteomes" id="UP000232003"/>
    </source>
</evidence>
<keyword evidence="2" id="KW-1185">Reference proteome</keyword>
<evidence type="ECO:0000313" key="1">
    <source>
        <dbReference type="EMBL" id="AUB39335.1"/>
    </source>
</evidence>
<protein>
    <submittedName>
        <fullName evidence="1">Uncharacterized protein</fullName>
    </submittedName>
</protein>
<organism evidence="1 2">
    <name type="scientific">Nostoc flagelliforme CCNUN1</name>
    <dbReference type="NCBI Taxonomy" id="2038116"/>
    <lineage>
        <taxon>Bacteria</taxon>
        <taxon>Bacillati</taxon>
        <taxon>Cyanobacteriota</taxon>
        <taxon>Cyanophyceae</taxon>
        <taxon>Nostocales</taxon>
        <taxon>Nostocaceae</taxon>
        <taxon>Nostoc</taxon>
    </lineage>
</organism>